<keyword evidence="4" id="KW-1185">Reference proteome</keyword>
<sequence>SPLPRHSESRSLMAMQTSTAQALPLQPRLSASPPSSPATVGTLLTNAAGASRIRRECRSPRSLLSRILGRGGGGFRCRVRIPRYCSSGAGAAAKEDAIEEEVAAPKVVVASKLETEVRESPRSSMQGMKAAPEVSAASLGLGAGLVLLLSRGAAELSRMAELRAQMERLVMDVRAEARGSSRSDLSDDDHVGDGASVVKERIVFADAGGGEDASLSRGSRDAASACGDAGVGNAAAAMDQMEAELEAELTRLQLDSDDDDEEECVALRRDHQLESTVKSDISSESGSPACVGIDGVLDDAAIECKEREDSEEEGEEYTDEEDEESKPCPGGVPARVLERRLHELLQSRHEQRIAELETELQRAQRKLRDKEREVSRWRDTAKLVSRHKDESRLR</sequence>
<feature type="region of interest" description="Disordered" evidence="2">
    <location>
        <begin position="306"/>
        <end position="333"/>
    </location>
</feature>
<dbReference type="PANTHER" id="PTHR33476:SF33">
    <property type="entry name" value="OS02G0795200 PROTEIN"/>
    <property type="match status" value="1"/>
</dbReference>
<feature type="coiled-coil region" evidence="1">
    <location>
        <begin position="235"/>
        <end position="262"/>
    </location>
</feature>
<reference evidence="3" key="4">
    <citation type="submission" date="2019-03" db="UniProtKB">
        <authorList>
            <consortium name="EnsemblPlants"/>
        </authorList>
    </citation>
    <scope>IDENTIFICATION</scope>
</reference>
<feature type="compositionally biased region" description="Acidic residues" evidence="2">
    <location>
        <begin position="309"/>
        <end position="324"/>
    </location>
</feature>
<reference evidence="3" key="5">
    <citation type="journal article" date="2021" name="G3 (Bethesda)">
        <title>Aegilops tauschii genome assembly Aet v5.0 features greater sequence contiguity and improved annotation.</title>
        <authorList>
            <person name="Wang L."/>
            <person name="Zhu T."/>
            <person name="Rodriguez J.C."/>
            <person name="Deal K.R."/>
            <person name="Dubcovsky J."/>
            <person name="McGuire P.E."/>
            <person name="Lux T."/>
            <person name="Spannagl M."/>
            <person name="Mayer K.F.X."/>
            <person name="Baldrich P."/>
            <person name="Meyers B.C."/>
            <person name="Huo N."/>
            <person name="Gu Y.Q."/>
            <person name="Zhou H."/>
            <person name="Devos K.M."/>
            <person name="Bennetzen J.L."/>
            <person name="Unver T."/>
            <person name="Budak H."/>
            <person name="Gulick P.J."/>
            <person name="Galiba G."/>
            <person name="Kalapos B."/>
            <person name="Nelson D.R."/>
            <person name="Li P."/>
            <person name="You F.M."/>
            <person name="Luo M.C."/>
            <person name="Dvorak J."/>
        </authorList>
    </citation>
    <scope>NUCLEOTIDE SEQUENCE [LARGE SCALE GENOMIC DNA]</scope>
    <source>
        <strain evidence="3">cv. AL8/78</strain>
    </source>
</reference>
<evidence type="ECO:0008006" key="5">
    <source>
        <dbReference type="Google" id="ProtNLM"/>
    </source>
</evidence>
<dbReference type="STRING" id="200361.A0A453PWE4"/>
<reference evidence="4" key="2">
    <citation type="journal article" date="2017" name="Nat. Plants">
        <title>The Aegilops tauschii genome reveals multiple impacts of transposons.</title>
        <authorList>
            <person name="Zhao G."/>
            <person name="Zou C."/>
            <person name="Li K."/>
            <person name="Wang K."/>
            <person name="Li T."/>
            <person name="Gao L."/>
            <person name="Zhang X."/>
            <person name="Wang H."/>
            <person name="Yang Z."/>
            <person name="Liu X."/>
            <person name="Jiang W."/>
            <person name="Mao L."/>
            <person name="Kong X."/>
            <person name="Jiao Y."/>
            <person name="Jia J."/>
        </authorList>
    </citation>
    <scope>NUCLEOTIDE SEQUENCE [LARGE SCALE GENOMIC DNA]</scope>
    <source>
        <strain evidence="4">cv. AL8/78</strain>
    </source>
</reference>
<evidence type="ECO:0000256" key="1">
    <source>
        <dbReference type="SAM" id="Coils"/>
    </source>
</evidence>
<feature type="region of interest" description="Disordered" evidence="2">
    <location>
        <begin position="365"/>
        <end position="394"/>
    </location>
</feature>
<dbReference type="Gramene" id="AET6Gv20881300.1">
    <property type="protein sequence ID" value="AET6Gv20881300.1"/>
    <property type="gene ID" value="AET6Gv20881300"/>
</dbReference>
<proteinExistence type="predicted"/>
<reference evidence="3" key="3">
    <citation type="journal article" date="2017" name="Nature">
        <title>Genome sequence of the progenitor of the wheat D genome Aegilops tauschii.</title>
        <authorList>
            <person name="Luo M.C."/>
            <person name="Gu Y.Q."/>
            <person name="Puiu D."/>
            <person name="Wang H."/>
            <person name="Twardziok S.O."/>
            <person name="Deal K.R."/>
            <person name="Huo N."/>
            <person name="Zhu T."/>
            <person name="Wang L."/>
            <person name="Wang Y."/>
            <person name="McGuire P.E."/>
            <person name="Liu S."/>
            <person name="Long H."/>
            <person name="Ramasamy R.K."/>
            <person name="Rodriguez J.C."/>
            <person name="Van S.L."/>
            <person name="Yuan L."/>
            <person name="Wang Z."/>
            <person name="Xia Z."/>
            <person name="Xiao L."/>
            <person name="Anderson O.D."/>
            <person name="Ouyang S."/>
            <person name="Liang Y."/>
            <person name="Zimin A.V."/>
            <person name="Pertea G."/>
            <person name="Qi P."/>
            <person name="Bennetzen J.L."/>
            <person name="Dai X."/>
            <person name="Dawson M.W."/>
            <person name="Muller H.G."/>
            <person name="Kugler K."/>
            <person name="Rivarola-Duarte L."/>
            <person name="Spannagl M."/>
            <person name="Mayer K.F.X."/>
            <person name="Lu F.H."/>
            <person name="Bevan M.W."/>
            <person name="Leroy P."/>
            <person name="Li P."/>
            <person name="You F.M."/>
            <person name="Sun Q."/>
            <person name="Liu Z."/>
            <person name="Lyons E."/>
            <person name="Wicker T."/>
            <person name="Salzberg S.L."/>
            <person name="Devos K.M."/>
            <person name="Dvorak J."/>
        </authorList>
    </citation>
    <scope>NUCLEOTIDE SEQUENCE [LARGE SCALE GENOMIC DNA]</scope>
    <source>
        <strain evidence="3">cv. AL8/78</strain>
    </source>
</reference>
<protein>
    <recommendedName>
        <fullName evidence="5">Protein POLAR LOCALIZATION DURING ASYMMETRIC DIVISION AND REDISTRIBUTION</fullName>
    </recommendedName>
</protein>
<organism evidence="3 4">
    <name type="scientific">Aegilops tauschii subsp. strangulata</name>
    <name type="common">Goatgrass</name>
    <dbReference type="NCBI Taxonomy" id="200361"/>
    <lineage>
        <taxon>Eukaryota</taxon>
        <taxon>Viridiplantae</taxon>
        <taxon>Streptophyta</taxon>
        <taxon>Embryophyta</taxon>
        <taxon>Tracheophyta</taxon>
        <taxon>Spermatophyta</taxon>
        <taxon>Magnoliopsida</taxon>
        <taxon>Liliopsida</taxon>
        <taxon>Poales</taxon>
        <taxon>Poaceae</taxon>
        <taxon>BOP clade</taxon>
        <taxon>Pooideae</taxon>
        <taxon>Triticodae</taxon>
        <taxon>Triticeae</taxon>
        <taxon>Triticinae</taxon>
        <taxon>Aegilops</taxon>
    </lineage>
</organism>
<evidence type="ECO:0000256" key="2">
    <source>
        <dbReference type="SAM" id="MobiDB-lite"/>
    </source>
</evidence>
<dbReference type="PANTHER" id="PTHR33476">
    <property type="entry name" value="EMB|CAB62613.1"/>
    <property type="match status" value="1"/>
</dbReference>
<reference evidence="4" key="1">
    <citation type="journal article" date="2014" name="Science">
        <title>Ancient hybridizations among the ancestral genomes of bread wheat.</title>
        <authorList>
            <consortium name="International Wheat Genome Sequencing Consortium,"/>
            <person name="Marcussen T."/>
            <person name="Sandve S.R."/>
            <person name="Heier L."/>
            <person name="Spannagl M."/>
            <person name="Pfeifer M."/>
            <person name="Jakobsen K.S."/>
            <person name="Wulff B.B."/>
            <person name="Steuernagel B."/>
            <person name="Mayer K.F."/>
            <person name="Olsen O.A."/>
        </authorList>
    </citation>
    <scope>NUCLEOTIDE SEQUENCE [LARGE SCALE GENOMIC DNA]</scope>
    <source>
        <strain evidence="4">cv. AL8/78</strain>
    </source>
</reference>
<feature type="compositionally biased region" description="Low complexity" evidence="2">
    <location>
        <begin position="22"/>
        <end position="33"/>
    </location>
</feature>
<dbReference type="AlphaFoldDB" id="A0A453PWE4"/>
<evidence type="ECO:0000313" key="4">
    <source>
        <dbReference type="Proteomes" id="UP000015105"/>
    </source>
</evidence>
<keyword evidence="1" id="KW-0175">Coiled coil</keyword>
<evidence type="ECO:0000313" key="3">
    <source>
        <dbReference type="EnsemblPlants" id="AET6Gv20881300.1"/>
    </source>
</evidence>
<dbReference type="InterPro" id="IPR040348">
    <property type="entry name" value="POLAR-like"/>
</dbReference>
<feature type="region of interest" description="Disordered" evidence="2">
    <location>
        <begin position="1"/>
        <end position="38"/>
    </location>
</feature>
<accession>A0A453PWE4</accession>
<name>A0A453PWE4_AEGTS</name>
<dbReference type="GO" id="GO:0008356">
    <property type="term" value="P:asymmetric cell division"/>
    <property type="evidence" value="ECO:0007669"/>
    <property type="project" value="InterPro"/>
</dbReference>
<dbReference type="Proteomes" id="UP000015105">
    <property type="component" value="Chromosome 6D"/>
</dbReference>
<dbReference type="EnsemblPlants" id="AET6Gv20881300.1">
    <property type="protein sequence ID" value="AET6Gv20881300.1"/>
    <property type="gene ID" value="AET6Gv20881300"/>
</dbReference>